<dbReference type="AlphaFoldDB" id="A0A9P1GHP2"/>
<evidence type="ECO:0000313" key="5">
    <source>
        <dbReference type="Proteomes" id="UP001152797"/>
    </source>
</evidence>
<evidence type="ECO:0000313" key="2">
    <source>
        <dbReference type="EMBL" id="CAI4013558.1"/>
    </source>
</evidence>
<keyword evidence="5" id="KW-1185">Reference proteome</keyword>
<feature type="chain" id="PRO_5043273092" evidence="1">
    <location>
        <begin position="30"/>
        <end position="630"/>
    </location>
</feature>
<gene>
    <name evidence="2" type="ORF">C1SCF055_LOCUS38517</name>
</gene>
<dbReference type="EMBL" id="CAMXCT010005902">
    <property type="protein sequence ID" value="CAI4013558.1"/>
    <property type="molecule type" value="Genomic_DNA"/>
</dbReference>
<reference evidence="3" key="2">
    <citation type="submission" date="2024-04" db="EMBL/GenBank/DDBJ databases">
        <authorList>
            <person name="Chen Y."/>
            <person name="Shah S."/>
            <person name="Dougan E. K."/>
            <person name="Thang M."/>
            <person name="Chan C."/>
        </authorList>
    </citation>
    <scope>NUCLEOTIDE SEQUENCE [LARGE SCALE GENOMIC DNA]</scope>
</reference>
<comment type="caution">
    <text evidence="2">The sequence shown here is derived from an EMBL/GenBank/DDBJ whole genome shotgun (WGS) entry which is preliminary data.</text>
</comment>
<accession>A0A9P1GHP2</accession>
<evidence type="ECO:0000256" key="1">
    <source>
        <dbReference type="SAM" id="SignalP"/>
    </source>
</evidence>
<dbReference type="Proteomes" id="UP001152797">
    <property type="component" value="Unassembled WGS sequence"/>
</dbReference>
<name>A0A9P1GHP2_9DINO</name>
<protein>
    <submittedName>
        <fullName evidence="4">EF-hand domain-containing protein</fullName>
    </submittedName>
</protein>
<dbReference type="EMBL" id="CAMXCT030005902">
    <property type="protein sequence ID" value="CAL4800870.1"/>
    <property type="molecule type" value="Genomic_DNA"/>
</dbReference>
<evidence type="ECO:0000313" key="4">
    <source>
        <dbReference type="EMBL" id="CAL4800870.1"/>
    </source>
</evidence>
<organism evidence="2">
    <name type="scientific">Cladocopium goreaui</name>
    <dbReference type="NCBI Taxonomy" id="2562237"/>
    <lineage>
        <taxon>Eukaryota</taxon>
        <taxon>Sar</taxon>
        <taxon>Alveolata</taxon>
        <taxon>Dinophyceae</taxon>
        <taxon>Suessiales</taxon>
        <taxon>Symbiodiniaceae</taxon>
        <taxon>Cladocopium</taxon>
    </lineage>
</organism>
<sequence>MLKSDFLFQAPVMSSAVLTLLALVVTANAECQPGDAICKDQELPSNSLLQRDKRALGKELLEDSRAGVGAETVQEARVRIAKELNSNNFTISLGGCDPIRGAGDKSCCFSRGITCTNPPNPFKAAETGCPLGALCTAPLNVNPFGAPSYGYCQCQGGSPCEGGQSCGMPSFPFGQSEEKPEEAAHEKMVAVESSAKEQLAETAQEARVRIAKELNSDNFTISLGGCDPIRGTGDKSCCFSRGITCTNPPNPFKAAETGCPLGALCTAPLNVNPFAPPSYGYCQCQGGSPCEGGQSCGMPSFPFGESKDEPKEASQKDLGAIESSAKVTEAKVGLETEQEARVRIAKELNSNNFTISLGQCDPIRGGGDKSCCFERGVTCTNPPNPMKAFETGCPIGAMCTAQININPFAPPAYGYCQCQGGMTCNGGQSCGLNFPNPFGESKKAKLEDDEPKTAAASAALVGSESQEAAKRSEETLNSTGSCIPGTSDLSCCMARGATCTNPPNPFDMSTSCPPGAICSAGFNVNPFAGPQYGYCQCQLGAHCAADGNSCGGAGVGNPFLKCTGGLQDPPTCCPKRYTCTNPPMLNNLSTTCGLGQACDADPTVLGGHPTFGTCKCITGACGAEGHCNFM</sequence>
<feature type="signal peptide" evidence="1">
    <location>
        <begin position="1"/>
        <end position="29"/>
    </location>
</feature>
<keyword evidence="1" id="KW-0732">Signal</keyword>
<proteinExistence type="predicted"/>
<dbReference type="EMBL" id="CAMXCT020005902">
    <property type="protein sequence ID" value="CAL1166933.1"/>
    <property type="molecule type" value="Genomic_DNA"/>
</dbReference>
<evidence type="ECO:0000313" key="3">
    <source>
        <dbReference type="EMBL" id="CAL1166933.1"/>
    </source>
</evidence>
<reference evidence="2" key="1">
    <citation type="submission" date="2022-10" db="EMBL/GenBank/DDBJ databases">
        <authorList>
            <person name="Chen Y."/>
            <person name="Dougan E. K."/>
            <person name="Chan C."/>
            <person name="Rhodes N."/>
            <person name="Thang M."/>
        </authorList>
    </citation>
    <scope>NUCLEOTIDE SEQUENCE</scope>
</reference>